<organism evidence="3">
    <name type="scientific">Cacopsylla melanoneura</name>
    <dbReference type="NCBI Taxonomy" id="428564"/>
    <lineage>
        <taxon>Eukaryota</taxon>
        <taxon>Metazoa</taxon>
        <taxon>Ecdysozoa</taxon>
        <taxon>Arthropoda</taxon>
        <taxon>Hexapoda</taxon>
        <taxon>Insecta</taxon>
        <taxon>Pterygota</taxon>
        <taxon>Neoptera</taxon>
        <taxon>Paraneoptera</taxon>
        <taxon>Hemiptera</taxon>
        <taxon>Sternorrhyncha</taxon>
        <taxon>Psylloidea</taxon>
        <taxon>Psyllidae</taxon>
        <taxon>Psyllinae</taxon>
        <taxon>Cacopsylla</taxon>
    </lineage>
</organism>
<accession>A0A8D8RDR8</accession>
<dbReference type="AlphaFoldDB" id="A0A8D8RDR8"/>
<proteinExistence type="predicted"/>
<feature type="region of interest" description="Disordered" evidence="2">
    <location>
        <begin position="16"/>
        <end position="53"/>
    </location>
</feature>
<sequence length="206" mass="23400">MKYNPISSFRRQVLESLTSRGKISRMSSDEDYEENGSSRDSHGSEHSRNEDEYCQTDNIRKWNMFMGLMHGDESEHAGTHNMDSKPSPPLDMLFPEDLQKMRTELKILKSEKASLTKKLEESVKKCELLKIEVDTNTTFRNPVTGAQLATSKIVELSKKVREMTAELSASKLQCKQLEKMIKKFSEIHEDKSSGCTSDITAVDGSK</sequence>
<dbReference type="EMBL" id="HBUF01143800">
    <property type="protein sequence ID" value="CAG6646812.1"/>
    <property type="molecule type" value="Transcribed_RNA"/>
</dbReference>
<name>A0A8D8RDR8_9HEMI</name>
<feature type="compositionally biased region" description="Basic and acidic residues" evidence="2">
    <location>
        <begin position="36"/>
        <end position="51"/>
    </location>
</feature>
<reference evidence="3" key="1">
    <citation type="submission" date="2021-05" db="EMBL/GenBank/DDBJ databases">
        <authorList>
            <person name="Alioto T."/>
            <person name="Alioto T."/>
            <person name="Gomez Garrido J."/>
        </authorList>
    </citation>
    <scope>NUCLEOTIDE SEQUENCE</scope>
</reference>
<feature type="coiled-coil region" evidence="1">
    <location>
        <begin position="98"/>
        <end position="180"/>
    </location>
</feature>
<protein>
    <submittedName>
        <fullName evidence="3">Uncharacterized protein</fullName>
    </submittedName>
</protein>
<keyword evidence="1" id="KW-0175">Coiled coil</keyword>
<evidence type="ECO:0000256" key="1">
    <source>
        <dbReference type="SAM" id="Coils"/>
    </source>
</evidence>
<evidence type="ECO:0000256" key="2">
    <source>
        <dbReference type="SAM" id="MobiDB-lite"/>
    </source>
</evidence>
<evidence type="ECO:0000313" key="3">
    <source>
        <dbReference type="EMBL" id="CAG6646812.1"/>
    </source>
</evidence>